<evidence type="ECO:0000313" key="2">
    <source>
        <dbReference type="EMBL" id="RMZ74462.1"/>
    </source>
</evidence>
<gene>
    <name evidence="2" type="ORF">GMOD_00003506</name>
</gene>
<accession>A0A3M7MJ58</accession>
<dbReference type="EMBL" id="KE747844">
    <property type="protein sequence ID" value="RMZ74462.1"/>
    <property type="molecule type" value="Genomic_DNA"/>
</dbReference>
<dbReference type="AlphaFoldDB" id="A0A3M7MJ58"/>
<protein>
    <submittedName>
        <fullName evidence="2">Uncharacterized protein</fullName>
    </submittedName>
</protein>
<dbReference type="Proteomes" id="UP000265663">
    <property type="component" value="Unassembled WGS sequence"/>
</dbReference>
<evidence type="ECO:0000256" key="1">
    <source>
        <dbReference type="SAM" id="MobiDB-lite"/>
    </source>
</evidence>
<organism evidence="2 3">
    <name type="scientific">Pyrenophora seminiperda CCB06</name>
    <dbReference type="NCBI Taxonomy" id="1302712"/>
    <lineage>
        <taxon>Eukaryota</taxon>
        <taxon>Fungi</taxon>
        <taxon>Dikarya</taxon>
        <taxon>Ascomycota</taxon>
        <taxon>Pezizomycotina</taxon>
        <taxon>Dothideomycetes</taxon>
        <taxon>Pleosporomycetidae</taxon>
        <taxon>Pleosporales</taxon>
        <taxon>Pleosporineae</taxon>
        <taxon>Pleosporaceae</taxon>
        <taxon>Pyrenophora</taxon>
    </lineage>
</organism>
<reference evidence="2 3" key="1">
    <citation type="journal article" date="2014" name="PLoS ONE">
        <title>De novo Genome Assembly of the Fungal Plant Pathogen Pyrenophora semeniperda.</title>
        <authorList>
            <person name="Soliai M.M."/>
            <person name="Meyer S.E."/>
            <person name="Udall J.A."/>
            <person name="Elzinga D.E."/>
            <person name="Hermansen R.A."/>
            <person name="Bodily P.M."/>
            <person name="Hart A.A."/>
            <person name="Coleman C.E."/>
        </authorList>
    </citation>
    <scope>NUCLEOTIDE SEQUENCE [LARGE SCALE GENOMIC DNA]</scope>
    <source>
        <strain evidence="2 3">CCB06</strain>
        <tissue evidence="2">Mycelium</tissue>
    </source>
</reference>
<name>A0A3M7MJ58_9PLEO</name>
<dbReference type="OrthoDB" id="3688608at2759"/>
<feature type="compositionally biased region" description="Polar residues" evidence="1">
    <location>
        <begin position="1"/>
        <end position="10"/>
    </location>
</feature>
<sequence>MNSPHFSASQEAFPPPLPNHLSPDYSPALTMMQQFQADLLRMDEEHLQRRDSPSSEIPSPFPDDDQTQGYGFYTKMRTWCQRRFSRRSRASDASAS</sequence>
<evidence type="ECO:0000313" key="3">
    <source>
        <dbReference type="Proteomes" id="UP000265663"/>
    </source>
</evidence>
<feature type="compositionally biased region" description="Basic and acidic residues" evidence="1">
    <location>
        <begin position="40"/>
        <end position="53"/>
    </location>
</feature>
<feature type="region of interest" description="Disordered" evidence="1">
    <location>
        <begin position="1"/>
        <end position="26"/>
    </location>
</feature>
<feature type="region of interest" description="Disordered" evidence="1">
    <location>
        <begin position="39"/>
        <end position="70"/>
    </location>
</feature>
<proteinExistence type="predicted"/>
<keyword evidence="3" id="KW-1185">Reference proteome</keyword>